<accession>B8CHV3</accession>
<feature type="domain" description="VWFA" evidence="2">
    <location>
        <begin position="1027"/>
        <end position="1210"/>
    </location>
</feature>
<dbReference type="Gene3D" id="3.40.50.410">
    <property type="entry name" value="von Willebrand factor, type A domain"/>
    <property type="match status" value="1"/>
</dbReference>
<name>B8CHV3_SHEPW</name>
<dbReference type="SUPFAM" id="SSF53300">
    <property type="entry name" value="vWA-like"/>
    <property type="match status" value="1"/>
</dbReference>
<dbReference type="eggNOG" id="COG3210">
    <property type="taxonomic scope" value="Bacteria"/>
</dbReference>
<dbReference type="STRING" id="225849.swp_0396"/>
<dbReference type="PROSITE" id="PS50268">
    <property type="entry name" value="CADHERIN_2"/>
    <property type="match status" value="2"/>
</dbReference>
<evidence type="ECO:0000313" key="4">
    <source>
        <dbReference type="EMBL" id="ACJ27229.1"/>
    </source>
</evidence>
<dbReference type="Pfam" id="PF00353">
    <property type="entry name" value="HemolysinCabind"/>
    <property type="match status" value="4"/>
</dbReference>
<dbReference type="InterPro" id="IPR002126">
    <property type="entry name" value="Cadherin-like_dom"/>
</dbReference>
<proteinExistence type="predicted"/>
<dbReference type="InterPro" id="IPR011049">
    <property type="entry name" value="Serralysin-like_metalloprot_C"/>
</dbReference>
<dbReference type="GO" id="GO:0016020">
    <property type="term" value="C:membrane"/>
    <property type="evidence" value="ECO:0007669"/>
    <property type="project" value="InterPro"/>
</dbReference>
<dbReference type="InterPro" id="IPR018511">
    <property type="entry name" value="Hemolysin-typ_Ca-bd_CS"/>
</dbReference>
<dbReference type="HOGENOM" id="CLU_242621_0_0_6"/>
<protein>
    <submittedName>
        <fullName evidence="4">VCBS</fullName>
    </submittedName>
</protein>
<organism evidence="4 5">
    <name type="scientific">Shewanella piezotolerans (strain WP3 / JCM 13877)</name>
    <dbReference type="NCBI Taxonomy" id="225849"/>
    <lineage>
        <taxon>Bacteria</taxon>
        <taxon>Pseudomonadati</taxon>
        <taxon>Pseudomonadota</taxon>
        <taxon>Gammaproteobacteria</taxon>
        <taxon>Alteromonadales</taxon>
        <taxon>Shewanellaceae</taxon>
        <taxon>Shewanella</taxon>
    </lineage>
</organism>
<evidence type="ECO:0000313" key="5">
    <source>
        <dbReference type="Proteomes" id="UP000000753"/>
    </source>
</evidence>
<dbReference type="eggNOG" id="COG2304">
    <property type="taxonomic scope" value="Bacteria"/>
</dbReference>
<sequence>MVSSPSTIMVIGRIPLMTAPWWMPSPLVSHTLEVFTVTLTDQFGAFTTQDVTITVNGTNDIPVLTINDTEGAVTEDDDEPSLSDSGALSFTDVDNGDNHTISFAHVGSVIWSGGNLTQGQIDDFIAGFSADSDSWDYTVLNSLTQFLSEGETISLSFEVTVTDSFGATDTETVNITINGDNDTPVITVNEGEDSGSVKEAGVIDDFDQDPGNNNTPAVAVLEANGTLVGSDADDNAVITWSGNASGVYGEFTIDNNGNWTYTLNDSALVDALASGESHLEVFTVTLTDQFGAFTTQDVTITVNGTNDIPVLTINDTEGAVTEDDDEPSLSDSGALSFTDVDNGDNHTISFAHVGSVIWSGGNLTQGQIDDFIAGFSADSDSWDYTVLNSLTQFLSEGETISLSFEVTVTDSFGATDTETVNITINGDNDTPVISNITSVTVSEEGLDSGIIDNVGVPTDTTNLKVNSGLITFTDADADAQDSSIFDVTLSGPTTDMFSDGQLISWSWNNASKTLTGSVGQNTIMSIALGTVTSNLTGFEVGYTVTLFDSIDHPLNSIEDILTFAFGVTINDGVQDVNANFNVTVEDDAPVDEVDENLVHNIPHLIGESVIADLFDPGADGFGSINFNVLTNGLQYNGVALEYTMSGSTLTASANGVDVFTLTAVLDGNGHYDYQFTLLQQIDLETIIDYDIDSAPAGNNTTYFVDSDGAIYAQNGQASNVISTITGYTNGISSQINSNSHGIGVGPQTSIANNESIIIDYGVNGTNLLAINLGTNNNGNHSGSADIQYIVTYSDNSTKIVNTTIGPTLLIEELEFNGLSIMSIEIVHVSGEDFQITGLASNGLVFNAPIDIAFGYAATDGDGDAVVFAGANTGEFSVTLTPDNYVPNALNNFYQVDYEGLVAGNVITDDTGSGVDSDSNNDPLLLTQVNGIDLNFIGGEAEVILQGGLLTIQEDGSYTFEHDGNSSTPINFSYTINDGNGGTDTANVSIAVYDSETLNPGDDNYIGTDGNDTIISDTPDILAGADYNLAFLIDSSGSMGDSAVATAKAQILSVLATLITNANQPSAGTVNVLLVDFDQTAKILIAIDLSSNDPLASITTALEAMSSGGTTNYSAAFTAAYNWFNDNYPQGNNRTFFITDGEPNTDNGQPGDYFENAQNAFALLNALSYVEAIGLGGNVNSSTLQQFDTEAPIINNVDVDDLADAILGSNILPGNDTINAGEGDDIIFGDLTDFFGNSMQGMDAIRQYVADELSVNVATVTDAEVHNFISQNIEDFDVSQIDDGGDTLNGANGNDILFGQGGMDILNGGAGNDIIMGGDDNDTISGGSGRDLLSGGKGDDSLYGGTIASADDSERDFFWWSEDSADNSTDTVYGFNQQIDVLDLSDLLINEENGNLEDYFSSITISGGDTTIVLDIDGVAGGDGVTIVLDGIDLSLVYGSNNESDIIAGLIADDALIVDPNSTFIPPYEQIDQGNIIP</sequence>
<dbReference type="GO" id="GO:0005509">
    <property type="term" value="F:calcium ion binding"/>
    <property type="evidence" value="ECO:0007669"/>
    <property type="project" value="InterPro"/>
</dbReference>
<reference evidence="4 5" key="1">
    <citation type="journal article" date="2008" name="PLoS ONE">
        <title>Environmental adaptation: genomic analysis of the piezotolerant and psychrotolerant deep-sea iron reducing bacterium Shewanella piezotolerans WP3.</title>
        <authorList>
            <person name="Wang F."/>
            <person name="Wang J."/>
            <person name="Jian H."/>
            <person name="Zhang B."/>
            <person name="Li S."/>
            <person name="Wang F."/>
            <person name="Zeng X."/>
            <person name="Gao L."/>
            <person name="Bartlett D.H."/>
            <person name="Yu J."/>
            <person name="Hu S."/>
            <person name="Xiao X."/>
        </authorList>
    </citation>
    <scope>NUCLEOTIDE SEQUENCE [LARGE SCALE GENOMIC DNA]</scope>
    <source>
        <strain evidence="5">WP3 / JCM 13877</strain>
    </source>
</reference>
<feature type="domain" description="Cadherin" evidence="3">
    <location>
        <begin position="312"/>
        <end position="433"/>
    </location>
</feature>
<evidence type="ECO:0000259" key="2">
    <source>
        <dbReference type="PROSITE" id="PS50234"/>
    </source>
</evidence>
<dbReference type="Gene3D" id="2.150.10.10">
    <property type="entry name" value="Serralysin-like metalloprotease, C-terminal"/>
    <property type="match status" value="1"/>
</dbReference>
<dbReference type="PROSITE" id="PS00330">
    <property type="entry name" value="HEMOLYSIN_CALCIUM"/>
    <property type="match status" value="3"/>
</dbReference>
<dbReference type="InterPro" id="IPR010221">
    <property type="entry name" value="VCBS_dom"/>
</dbReference>
<feature type="domain" description="Cadherin" evidence="3">
    <location>
        <begin position="65"/>
        <end position="186"/>
    </location>
</feature>
<dbReference type="SUPFAM" id="SSF51120">
    <property type="entry name" value="beta-Roll"/>
    <property type="match status" value="1"/>
</dbReference>
<dbReference type="Pfam" id="PF17963">
    <property type="entry name" value="Big_9"/>
    <property type="match status" value="2"/>
</dbReference>
<dbReference type="PROSITE" id="PS50234">
    <property type="entry name" value="VWFA"/>
    <property type="match status" value="1"/>
</dbReference>
<dbReference type="GO" id="GO:0007156">
    <property type="term" value="P:homophilic cell adhesion via plasma membrane adhesion molecules"/>
    <property type="evidence" value="ECO:0007669"/>
    <property type="project" value="InterPro"/>
</dbReference>
<dbReference type="InterPro" id="IPR002035">
    <property type="entry name" value="VWF_A"/>
</dbReference>
<dbReference type="SMART" id="SM00327">
    <property type="entry name" value="VWA"/>
    <property type="match status" value="1"/>
</dbReference>
<dbReference type="NCBIfam" id="TIGR01965">
    <property type="entry name" value="VCBS_repeat"/>
    <property type="match status" value="4"/>
</dbReference>
<keyword evidence="1" id="KW-0106">Calcium</keyword>
<dbReference type="eggNOG" id="COG2931">
    <property type="taxonomic scope" value="Bacteria"/>
</dbReference>
<dbReference type="EMBL" id="CP000472">
    <property type="protein sequence ID" value="ACJ27229.1"/>
    <property type="molecule type" value="Genomic_DNA"/>
</dbReference>
<dbReference type="Proteomes" id="UP000000753">
    <property type="component" value="Chromosome"/>
</dbReference>
<dbReference type="PRINTS" id="PR00313">
    <property type="entry name" value="CABNDNGRPT"/>
</dbReference>
<dbReference type="InterPro" id="IPR001343">
    <property type="entry name" value="Hemolysn_Ca-bd"/>
</dbReference>
<dbReference type="CDD" id="cd00198">
    <property type="entry name" value="vWFA"/>
    <property type="match status" value="1"/>
</dbReference>
<evidence type="ECO:0000259" key="3">
    <source>
        <dbReference type="PROSITE" id="PS50268"/>
    </source>
</evidence>
<dbReference type="InterPro" id="IPR036465">
    <property type="entry name" value="vWFA_dom_sf"/>
</dbReference>
<keyword evidence="5" id="KW-1185">Reference proteome</keyword>
<dbReference type="KEGG" id="swp:swp_0396"/>
<dbReference type="InterPro" id="IPR013783">
    <property type="entry name" value="Ig-like_fold"/>
</dbReference>
<dbReference type="Gene3D" id="2.60.40.10">
    <property type="entry name" value="Immunoglobulins"/>
    <property type="match status" value="3"/>
</dbReference>
<evidence type="ECO:0000256" key="1">
    <source>
        <dbReference type="ARBA" id="ARBA00022837"/>
    </source>
</evidence>
<gene>
    <name evidence="4" type="ordered locus">swp_0396</name>
</gene>
<dbReference type="Pfam" id="PF13519">
    <property type="entry name" value="VWA_2"/>
    <property type="match status" value="1"/>
</dbReference>